<proteinExistence type="predicted"/>
<comment type="caution">
    <text evidence="1">The sequence shown here is derived from an EMBL/GenBank/DDBJ whole genome shotgun (WGS) entry which is preliminary data.</text>
</comment>
<keyword evidence="2" id="KW-1185">Reference proteome</keyword>
<gene>
    <name evidence="1" type="ORF">J2Z66_007709</name>
</gene>
<sequence>MSVASHFQTTYNGKVVMLIKADIDCVSVENIAGSVPNSGKYGVNGTFFDPATGDLLGIAIKGGLAVKTGGLQSGQTCAVSTKRGTMYNYSPAYNFSFLETKVVKNHTDSGATASQMKWAIGGYSLHPNRTYTMCETLQTDNNCELDRLALALVLDRLLIWFLIWPHDLLIY</sequence>
<reference evidence="1 2" key="1">
    <citation type="submission" date="2021-03" db="EMBL/GenBank/DDBJ databases">
        <title>Genomic Encyclopedia of Type Strains, Phase IV (KMG-IV): sequencing the most valuable type-strain genomes for metagenomic binning, comparative biology and taxonomic classification.</title>
        <authorList>
            <person name="Goeker M."/>
        </authorList>
    </citation>
    <scope>NUCLEOTIDE SEQUENCE [LARGE SCALE GENOMIC DNA]</scope>
    <source>
        <strain evidence="1 2">DSM 26048</strain>
    </source>
</reference>
<dbReference type="EMBL" id="JAGGLB010000043">
    <property type="protein sequence ID" value="MBP1996065.1"/>
    <property type="molecule type" value="Genomic_DNA"/>
</dbReference>
<name>A0ABS4J8A0_9BACL</name>
<dbReference type="RefSeq" id="WP_209978142.1">
    <property type="nucleotide sequence ID" value="NZ_JAGGLB010000043.1"/>
</dbReference>
<evidence type="ECO:0000313" key="2">
    <source>
        <dbReference type="Proteomes" id="UP001519287"/>
    </source>
</evidence>
<dbReference type="Proteomes" id="UP001519287">
    <property type="component" value="Unassembled WGS sequence"/>
</dbReference>
<organism evidence="1 2">
    <name type="scientific">Paenibacillus eucommiae</name>
    <dbReference type="NCBI Taxonomy" id="1355755"/>
    <lineage>
        <taxon>Bacteria</taxon>
        <taxon>Bacillati</taxon>
        <taxon>Bacillota</taxon>
        <taxon>Bacilli</taxon>
        <taxon>Bacillales</taxon>
        <taxon>Paenibacillaceae</taxon>
        <taxon>Paenibacillus</taxon>
    </lineage>
</organism>
<protein>
    <submittedName>
        <fullName evidence="1">Uncharacterized protein</fullName>
    </submittedName>
</protein>
<evidence type="ECO:0000313" key="1">
    <source>
        <dbReference type="EMBL" id="MBP1996065.1"/>
    </source>
</evidence>
<accession>A0ABS4J8A0</accession>